<proteinExistence type="inferred from homology"/>
<dbReference type="GO" id="GO:0140911">
    <property type="term" value="F:pore-forming activity"/>
    <property type="evidence" value="ECO:0007669"/>
    <property type="project" value="InterPro"/>
</dbReference>
<keyword evidence="4 8" id="KW-0812">Transmembrane</keyword>
<evidence type="ECO:0000256" key="2">
    <source>
        <dbReference type="ARBA" id="ARBA00008488"/>
    </source>
</evidence>
<feature type="transmembrane region" description="Helical" evidence="8">
    <location>
        <begin position="43"/>
        <end position="63"/>
    </location>
</feature>
<feature type="binding site" evidence="7">
    <location>
        <position position="194"/>
    </location>
    <ligand>
        <name>Zn(2+)</name>
        <dbReference type="ChEBI" id="CHEBI:29105"/>
    </ligand>
</feature>
<dbReference type="EMBL" id="QXIU01000066">
    <property type="protein sequence ID" value="RIE13743.1"/>
    <property type="molecule type" value="Genomic_DNA"/>
</dbReference>
<evidence type="ECO:0000256" key="4">
    <source>
        <dbReference type="ARBA" id="ARBA00022692"/>
    </source>
</evidence>
<dbReference type="InterPro" id="IPR005744">
    <property type="entry name" value="Hy-lIII"/>
</dbReference>
<dbReference type="Pfam" id="PF03006">
    <property type="entry name" value="HlyIII"/>
    <property type="match status" value="1"/>
</dbReference>
<dbReference type="RefSeq" id="WP_119119446.1">
    <property type="nucleotide sequence ID" value="NZ_QXIU01000066.1"/>
</dbReference>
<keyword evidence="7" id="KW-0862">Zinc</keyword>
<dbReference type="InterPro" id="IPR004254">
    <property type="entry name" value="AdipoR/HlyIII-related"/>
</dbReference>
<dbReference type="GO" id="GO:0046872">
    <property type="term" value="F:metal ion binding"/>
    <property type="evidence" value="ECO:0007669"/>
    <property type="project" value="UniProtKB-KW"/>
</dbReference>
<organism evidence="9 10">
    <name type="scientific">Candidatus Cryosericum odellii</name>
    <dbReference type="NCBI Taxonomy" id="2290917"/>
    <lineage>
        <taxon>Bacteria</taxon>
        <taxon>Pseudomonadati</taxon>
        <taxon>Caldisericota/Cryosericota group</taxon>
        <taxon>Candidatus Cryosericota</taxon>
        <taxon>Candidatus Cryosericia</taxon>
        <taxon>Candidatus Cryosericales</taxon>
        <taxon>Candidatus Cryosericaceae</taxon>
        <taxon>Candidatus Cryosericum</taxon>
    </lineage>
</organism>
<dbReference type="NCBIfam" id="TIGR01065">
    <property type="entry name" value="hlyIII"/>
    <property type="match status" value="1"/>
</dbReference>
<gene>
    <name evidence="9" type="ORF">SMC5_02460</name>
</gene>
<dbReference type="AlphaFoldDB" id="A0A398DH47"/>
<dbReference type="Proteomes" id="UP000266489">
    <property type="component" value="Unassembled WGS sequence"/>
</dbReference>
<dbReference type="OrthoDB" id="9813689at2"/>
<dbReference type="GO" id="GO:0005886">
    <property type="term" value="C:plasma membrane"/>
    <property type="evidence" value="ECO:0007669"/>
    <property type="project" value="UniProtKB-SubCell"/>
</dbReference>
<name>A0A398DH47_9BACT</name>
<reference evidence="9 10" key="1">
    <citation type="submission" date="2018-09" db="EMBL/GenBank/DDBJ databases">
        <title>Discovery and Ecogenomic Context for Candidatus Cryosericales, a Global Caldiserica Order Active in Thawing Permafrost.</title>
        <authorList>
            <person name="Martinez M.A."/>
            <person name="Woodcroft B.J."/>
            <person name="Ignacio Espinoza J.C."/>
            <person name="Zayed A."/>
            <person name="Singleton C.M."/>
            <person name="Boyd J."/>
            <person name="Li Y.-F."/>
            <person name="Purvine S."/>
            <person name="Maughan H."/>
            <person name="Hodgkins S.B."/>
            <person name="Anderson D."/>
            <person name="Sederholm M."/>
            <person name="Temperton B."/>
            <person name="Saleska S.R."/>
            <person name="Tyson G.W."/>
            <person name="Rich V.I."/>
        </authorList>
    </citation>
    <scope>NUCLEOTIDE SEQUENCE [LARGE SCALE GENOMIC DNA]</scope>
    <source>
        <strain evidence="9 10">SMC5</strain>
    </source>
</reference>
<feature type="transmembrane region" description="Helical" evidence="8">
    <location>
        <begin position="192"/>
        <end position="216"/>
    </location>
</feature>
<evidence type="ECO:0000256" key="3">
    <source>
        <dbReference type="ARBA" id="ARBA00022475"/>
    </source>
</evidence>
<dbReference type="PANTHER" id="PTHR20855">
    <property type="entry name" value="ADIPOR/PROGESTIN RECEPTOR-RELATED"/>
    <property type="match status" value="1"/>
</dbReference>
<evidence type="ECO:0000256" key="6">
    <source>
        <dbReference type="ARBA" id="ARBA00023136"/>
    </source>
</evidence>
<keyword evidence="6 8" id="KW-0472">Membrane</keyword>
<keyword evidence="7" id="KW-0479">Metal-binding</keyword>
<comment type="subcellular location">
    <subcellularLocation>
        <location evidence="1">Cell membrane</location>
        <topology evidence="1">Multi-pass membrane protein</topology>
    </subcellularLocation>
</comment>
<evidence type="ECO:0000256" key="1">
    <source>
        <dbReference type="ARBA" id="ARBA00004651"/>
    </source>
</evidence>
<feature type="transmembrane region" description="Helical" evidence="8">
    <location>
        <begin position="130"/>
        <end position="147"/>
    </location>
</feature>
<dbReference type="PANTHER" id="PTHR20855:SF3">
    <property type="entry name" value="LD03007P"/>
    <property type="match status" value="1"/>
</dbReference>
<comment type="similarity">
    <text evidence="2">Belongs to the UPF0073 (Hly-III) family.</text>
</comment>
<feature type="transmembrane region" description="Helical" evidence="8">
    <location>
        <begin position="104"/>
        <end position="124"/>
    </location>
</feature>
<evidence type="ECO:0000256" key="5">
    <source>
        <dbReference type="ARBA" id="ARBA00022989"/>
    </source>
</evidence>
<feature type="transmembrane region" description="Helical" evidence="8">
    <location>
        <begin position="78"/>
        <end position="97"/>
    </location>
</feature>
<feature type="binding site" evidence="7">
    <location>
        <position position="61"/>
    </location>
    <ligand>
        <name>Zn(2+)</name>
        <dbReference type="ChEBI" id="CHEBI:29105"/>
    </ligand>
</feature>
<accession>A0A398DH47</accession>
<sequence>MVKLKEHFNGISHLVGGLAAIVVTVLLARAADIRGGARAAVPFLVYGLSMVLLYFASASYHLLDVSPRTHVMLRRLDHVSISILIAGSYTPVCLIALRGSVGTWLCWAVWGLAGAVILTDVFWLDAPRGVKAALYVALGWFAVWAMIPLQHAVGWGGIAWMLAGGLAYSVGALLYAIKKPNPWPGIVGFHEIWHLFVLAGSACLVVLVWCYVLPLVKVL</sequence>
<comment type="caution">
    <text evidence="9">The sequence shown here is derived from an EMBL/GenBank/DDBJ whole genome shotgun (WGS) entry which is preliminary data.</text>
</comment>
<keyword evidence="3" id="KW-1003">Cell membrane</keyword>
<feature type="binding site" evidence="7">
    <location>
        <position position="190"/>
    </location>
    <ligand>
        <name>Zn(2+)</name>
        <dbReference type="ChEBI" id="CHEBI:29105"/>
    </ligand>
</feature>
<keyword evidence="5 8" id="KW-1133">Transmembrane helix</keyword>
<evidence type="ECO:0000313" key="10">
    <source>
        <dbReference type="Proteomes" id="UP000266489"/>
    </source>
</evidence>
<feature type="transmembrane region" description="Helical" evidence="8">
    <location>
        <begin position="159"/>
        <end position="177"/>
    </location>
</feature>
<evidence type="ECO:0000256" key="8">
    <source>
        <dbReference type="SAM" id="Phobius"/>
    </source>
</evidence>
<protein>
    <submittedName>
        <fullName evidence="9">Hemolysin III family protein</fullName>
    </submittedName>
</protein>
<evidence type="ECO:0000313" key="9">
    <source>
        <dbReference type="EMBL" id="RIE13743.1"/>
    </source>
</evidence>
<evidence type="ECO:0000256" key="7">
    <source>
        <dbReference type="PIRSR" id="PIRSR604254-1"/>
    </source>
</evidence>
<feature type="transmembrane region" description="Helical" evidence="8">
    <location>
        <begin position="12"/>
        <end position="31"/>
    </location>
</feature>